<keyword evidence="3" id="KW-0677">Repeat</keyword>
<dbReference type="EMBL" id="OU898278">
    <property type="protein sequence ID" value="CAG9831542.1"/>
    <property type="molecule type" value="Genomic_DNA"/>
</dbReference>
<dbReference type="Gene3D" id="3.30.160.60">
    <property type="entry name" value="Classic Zinc Finger"/>
    <property type="match status" value="2"/>
</dbReference>
<evidence type="ECO:0000256" key="2">
    <source>
        <dbReference type="ARBA" id="ARBA00022723"/>
    </source>
</evidence>
<evidence type="ECO:0000256" key="5">
    <source>
        <dbReference type="ARBA" id="ARBA00022833"/>
    </source>
</evidence>
<dbReference type="SUPFAM" id="SSF57667">
    <property type="entry name" value="beta-beta-alpha zinc fingers"/>
    <property type="match status" value="1"/>
</dbReference>
<dbReference type="InterPro" id="IPR005312">
    <property type="entry name" value="DUF1759"/>
</dbReference>
<keyword evidence="2" id="KW-0479">Metal-binding</keyword>
<reference evidence="9" key="1">
    <citation type="submission" date="2022-01" db="EMBL/GenBank/DDBJ databases">
        <authorList>
            <person name="King R."/>
        </authorList>
    </citation>
    <scope>NUCLEOTIDE SEQUENCE</scope>
</reference>
<dbReference type="PANTHER" id="PTHR24406">
    <property type="entry name" value="TRANSCRIPTIONAL REPRESSOR CTCFL-RELATED"/>
    <property type="match status" value="1"/>
</dbReference>
<dbReference type="InterPro" id="IPR050888">
    <property type="entry name" value="ZnF_C2H2-type_TF"/>
</dbReference>
<dbReference type="Pfam" id="PF00096">
    <property type="entry name" value="zf-C2H2"/>
    <property type="match status" value="2"/>
</dbReference>
<organism evidence="9 10">
    <name type="scientific">Diabrotica balteata</name>
    <name type="common">Banded cucumber beetle</name>
    <dbReference type="NCBI Taxonomy" id="107213"/>
    <lineage>
        <taxon>Eukaryota</taxon>
        <taxon>Metazoa</taxon>
        <taxon>Ecdysozoa</taxon>
        <taxon>Arthropoda</taxon>
        <taxon>Hexapoda</taxon>
        <taxon>Insecta</taxon>
        <taxon>Pterygota</taxon>
        <taxon>Neoptera</taxon>
        <taxon>Endopterygota</taxon>
        <taxon>Coleoptera</taxon>
        <taxon>Polyphaga</taxon>
        <taxon>Cucujiformia</taxon>
        <taxon>Chrysomeloidea</taxon>
        <taxon>Chrysomelidae</taxon>
        <taxon>Galerucinae</taxon>
        <taxon>Diabroticina</taxon>
        <taxon>Diabroticites</taxon>
        <taxon>Diabrotica</taxon>
    </lineage>
</organism>
<evidence type="ECO:0000313" key="10">
    <source>
        <dbReference type="Proteomes" id="UP001153709"/>
    </source>
</evidence>
<dbReference type="InterPro" id="IPR036236">
    <property type="entry name" value="Znf_C2H2_sf"/>
</dbReference>
<feature type="domain" description="C2H2-type" evidence="8">
    <location>
        <begin position="204"/>
        <end position="227"/>
    </location>
</feature>
<evidence type="ECO:0000256" key="7">
    <source>
        <dbReference type="PROSITE-ProRule" id="PRU00042"/>
    </source>
</evidence>
<keyword evidence="4 7" id="KW-0863">Zinc-finger</keyword>
<protein>
    <recommendedName>
        <fullName evidence="8">C2H2-type domain-containing protein</fullName>
    </recommendedName>
</protein>
<evidence type="ECO:0000313" key="9">
    <source>
        <dbReference type="EMBL" id="CAG9831542.1"/>
    </source>
</evidence>
<dbReference type="InterPro" id="IPR013087">
    <property type="entry name" value="Znf_C2H2_type"/>
</dbReference>
<keyword evidence="10" id="KW-1185">Reference proteome</keyword>
<dbReference type="GO" id="GO:0008270">
    <property type="term" value="F:zinc ion binding"/>
    <property type="evidence" value="ECO:0007669"/>
    <property type="project" value="UniProtKB-KW"/>
</dbReference>
<dbReference type="OrthoDB" id="10004641at2759"/>
<evidence type="ECO:0000256" key="1">
    <source>
        <dbReference type="ARBA" id="ARBA00004123"/>
    </source>
</evidence>
<dbReference type="PROSITE" id="PS50157">
    <property type="entry name" value="ZINC_FINGER_C2H2_2"/>
    <property type="match status" value="2"/>
</dbReference>
<gene>
    <name evidence="9" type="ORF">DIABBA_LOCUS5124</name>
</gene>
<sequence>MTTPLSNVQKFYYLRLSLRGISADTIKSLQVCDADYDIAWALLIEIFESKQLLVNNYIKAIFNLPVIAEESNQGLRQLLDNNQKHLSALEVLQRPRVAQIQNLTNFELWKYVKTDDNPAELLSRGKSKISDESKWPSHLVLPMMILRENLTLGVKEPKLEPPEIHYAPMIEEKTYACSDCGKTYKVKSSLSNHKKWECGKEPRFKCPYCEYKAKQKVHLIRHLRKLHKVFSIDSELNKRILNNCSNDGDTVDSVDLDQKSETSAS</sequence>
<comment type="subcellular location">
    <subcellularLocation>
        <location evidence="1">Nucleus</location>
    </subcellularLocation>
</comment>
<dbReference type="FunFam" id="3.30.160.60:FF:000100">
    <property type="entry name" value="Zinc finger 45-like"/>
    <property type="match status" value="1"/>
</dbReference>
<proteinExistence type="predicted"/>
<name>A0A9N9ST41_DIABA</name>
<keyword evidence="6" id="KW-0539">Nucleus</keyword>
<dbReference type="GO" id="GO:0005634">
    <property type="term" value="C:nucleus"/>
    <property type="evidence" value="ECO:0007669"/>
    <property type="project" value="UniProtKB-SubCell"/>
</dbReference>
<dbReference type="Proteomes" id="UP001153709">
    <property type="component" value="Chromosome 3"/>
</dbReference>
<feature type="domain" description="C2H2-type" evidence="8">
    <location>
        <begin position="175"/>
        <end position="202"/>
    </location>
</feature>
<accession>A0A9N9ST41</accession>
<evidence type="ECO:0000256" key="3">
    <source>
        <dbReference type="ARBA" id="ARBA00022737"/>
    </source>
</evidence>
<evidence type="ECO:0000256" key="4">
    <source>
        <dbReference type="ARBA" id="ARBA00022771"/>
    </source>
</evidence>
<dbReference type="Pfam" id="PF03564">
    <property type="entry name" value="DUF1759"/>
    <property type="match status" value="1"/>
</dbReference>
<keyword evidence="5" id="KW-0862">Zinc</keyword>
<evidence type="ECO:0000256" key="6">
    <source>
        <dbReference type="ARBA" id="ARBA00023242"/>
    </source>
</evidence>
<dbReference type="SMART" id="SM00355">
    <property type="entry name" value="ZnF_C2H2"/>
    <property type="match status" value="2"/>
</dbReference>
<evidence type="ECO:0000259" key="8">
    <source>
        <dbReference type="PROSITE" id="PS50157"/>
    </source>
</evidence>
<dbReference type="AlphaFoldDB" id="A0A9N9ST41"/>